<feature type="region of interest" description="Disordered" evidence="1">
    <location>
        <begin position="668"/>
        <end position="711"/>
    </location>
</feature>
<sequence length="711" mass="77711">MRTKVTLILVFLNVALFFFIFGFERKWRTEENARDARRLVLGPETANIQFLELTGPSVADPIRLERDGDSWRITAPYEWPANPFAVERIIKELQFLEHETSYDVANLGSTGLSLADYHLDAPPLTVTFGTLPPRDDDPTAATATLTTAPVSLAIGNKTAIGNRLYVLSPDGSRVHVVSQTLADALSVGLEDLRADTCFTIPDFEVRSLNIQAAGPANARVRIRRESSILWAFESPIVTRADPGTTRTTINALNALNTLEFIGDPARHPERAAAAGTNTPSLRITLEGNNRRETLLLGNPLGDTAVPEGAATAPDIAYYARMENRAALFTVAMPAALLENLLNAQRLLRDPLVLDLADRQIDSLTLSDNEGHEVVLQRVDGGAASTNALTTASSWQVVQRAADGSLRTQPASTSVIEDQLLRDLRNLRAERYGEVPAFVRDVPTEAQLEDWGLNRPQRTIAINFSTPAAGALANDNPTLLIGTDQTGDHTYATLRNQTFVYSVRPDILASTPVDPLHYRQRLLRDLPVGARITGLTLRDLSNNAVLYQRELREGESWEQVFANLPGPRGPALTTLRNEVRTLRAQRFVQDGFPNTITVNGEERGWRFRLDVKLSLTGDVGNQVSDSTLFFADRDGGNQQLVGSPAFDVVFAATQPLIDAIWTLSYAERDPGPIEFTTPPSGTPSSDSDDEDDNASETTAEPTTAPATPPPGR</sequence>
<evidence type="ECO:0000313" key="5">
    <source>
        <dbReference type="Proteomes" id="UP000738431"/>
    </source>
</evidence>
<gene>
    <name evidence="4" type="ORF">K1X11_019915</name>
</gene>
<organism evidence="4 5">
    <name type="scientific">Actomonas aquatica</name>
    <dbReference type="NCBI Taxonomy" id="2866162"/>
    <lineage>
        <taxon>Bacteria</taxon>
        <taxon>Pseudomonadati</taxon>
        <taxon>Verrucomicrobiota</taxon>
        <taxon>Opitutia</taxon>
        <taxon>Opitutales</taxon>
        <taxon>Opitutaceae</taxon>
        <taxon>Actomonas</taxon>
    </lineage>
</organism>
<feature type="domain" description="DUF4340" evidence="3">
    <location>
        <begin position="71"/>
        <end position="264"/>
    </location>
</feature>
<protein>
    <submittedName>
        <fullName evidence="4">DUF4340 domain-containing protein</fullName>
    </submittedName>
</protein>
<dbReference type="EMBL" id="CP139781">
    <property type="protein sequence ID" value="WRQ87088.1"/>
    <property type="molecule type" value="Genomic_DNA"/>
</dbReference>
<feature type="compositionally biased region" description="Low complexity" evidence="1">
    <location>
        <begin position="694"/>
        <end position="704"/>
    </location>
</feature>
<feature type="compositionally biased region" description="Low complexity" evidence="1">
    <location>
        <begin position="675"/>
        <end position="684"/>
    </location>
</feature>
<feature type="transmembrane region" description="Helical" evidence="2">
    <location>
        <begin position="6"/>
        <end position="23"/>
    </location>
</feature>
<keyword evidence="5" id="KW-1185">Reference proteome</keyword>
<evidence type="ECO:0000256" key="1">
    <source>
        <dbReference type="SAM" id="MobiDB-lite"/>
    </source>
</evidence>
<dbReference type="InterPro" id="IPR025641">
    <property type="entry name" value="DUF4340"/>
</dbReference>
<evidence type="ECO:0000259" key="3">
    <source>
        <dbReference type="Pfam" id="PF14238"/>
    </source>
</evidence>
<reference evidence="4 5" key="1">
    <citation type="submission" date="2023-12" db="EMBL/GenBank/DDBJ databases">
        <title>Description of an unclassified Opitutus bacterium of Verrucomicrobiota.</title>
        <authorList>
            <person name="Zhang D.-F."/>
        </authorList>
    </citation>
    <scope>NUCLEOTIDE SEQUENCE [LARGE SCALE GENOMIC DNA]</scope>
    <source>
        <strain evidence="4 5">WL0086</strain>
    </source>
</reference>
<evidence type="ECO:0000256" key="2">
    <source>
        <dbReference type="SAM" id="Phobius"/>
    </source>
</evidence>
<keyword evidence="2" id="KW-0472">Membrane</keyword>
<dbReference type="RefSeq" id="WP_221029498.1">
    <property type="nucleotide sequence ID" value="NZ_CP139781.1"/>
</dbReference>
<dbReference type="Proteomes" id="UP000738431">
    <property type="component" value="Chromosome"/>
</dbReference>
<evidence type="ECO:0000313" key="4">
    <source>
        <dbReference type="EMBL" id="WRQ87088.1"/>
    </source>
</evidence>
<keyword evidence="2" id="KW-0812">Transmembrane</keyword>
<keyword evidence="2" id="KW-1133">Transmembrane helix</keyword>
<accession>A0ABZ1C5R8</accession>
<name>A0ABZ1C5R8_9BACT</name>
<dbReference type="Pfam" id="PF14238">
    <property type="entry name" value="DUF4340"/>
    <property type="match status" value="1"/>
</dbReference>
<proteinExistence type="predicted"/>